<gene>
    <name evidence="1" type="ORF">SAMN05421779_102453</name>
</gene>
<dbReference type="AlphaFoldDB" id="A0A1N7JT11"/>
<evidence type="ECO:0000313" key="2">
    <source>
        <dbReference type="Proteomes" id="UP000185678"/>
    </source>
</evidence>
<sequence length="135" mass="14180">MTIAAYRPFEAFGQRSGRVVMALLSVAALGVGLSGCAGVDGTAMRGGNRGGVPSVTDIKGHTPADVRDRLGAPTLTRREPPAEVWQYSAQSCVLDVVFYPPRDNPNNGLRADWVGSRGLDGNPGDPAACLRDVSR</sequence>
<dbReference type="RefSeq" id="WP_076399315.1">
    <property type="nucleotide sequence ID" value="NZ_FTOA01000002.1"/>
</dbReference>
<dbReference type="EMBL" id="FTOA01000002">
    <property type="protein sequence ID" value="SIS52386.1"/>
    <property type="molecule type" value="Genomic_DNA"/>
</dbReference>
<name>A0A1N7JT11_9PROT</name>
<dbReference type="OrthoDB" id="8456317at2"/>
<keyword evidence="2" id="KW-1185">Reference proteome</keyword>
<evidence type="ECO:0008006" key="3">
    <source>
        <dbReference type="Google" id="ProtNLM"/>
    </source>
</evidence>
<reference evidence="1 2" key="1">
    <citation type="submission" date="2017-01" db="EMBL/GenBank/DDBJ databases">
        <authorList>
            <person name="Mah S.A."/>
            <person name="Swanson W.J."/>
            <person name="Moy G.W."/>
            <person name="Vacquier V.D."/>
        </authorList>
    </citation>
    <scope>NUCLEOTIDE SEQUENCE [LARGE SCALE GENOMIC DNA]</scope>
    <source>
        <strain evidence="1 2">DSM 11589</strain>
    </source>
</reference>
<dbReference type="Proteomes" id="UP000185678">
    <property type="component" value="Unassembled WGS sequence"/>
</dbReference>
<proteinExistence type="predicted"/>
<protein>
    <recommendedName>
        <fullName evidence="3">SmpA / OmlA family protein</fullName>
    </recommendedName>
</protein>
<organism evidence="1 2">
    <name type="scientific">Insolitispirillum peregrinum</name>
    <dbReference type="NCBI Taxonomy" id="80876"/>
    <lineage>
        <taxon>Bacteria</taxon>
        <taxon>Pseudomonadati</taxon>
        <taxon>Pseudomonadota</taxon>
        <taxon>Alphaproteobacteria</taxon>
        <taxon>Rhodospirillales</taxon>
        <taxon>Novispirillaceae</taxon>
        <taxon>Insolitispirillum</taxon>
    </lineage>
</organism>
<accession>A0A1N7JT11</accession>
<evidence type="ECO:0000313" key="1">
    <source>
        <dbReference type="EMBL" id="SIS52386.1"/>
    </source>
</evidence>